<dbReference type="InterPro" id="IPR003593">
    <property type="entry name" value="AAA+_ATPase"/>
</dbReference>
<dbReference type="CDD" id="cd03257">
    <property type="entry name" value="ABC_NikE_OppD_transporters"/>
    <property type="match status" value="1"/>
</dbReference>
<dbReference type="PANTHER" id="PTHR43776">
    <property type="entry name" value="TRANSPORT ATP-BINDING PROTEIN"/>
    <property type="match status" value="1"/>
</dbReference>
<dbReference type="STRING" id="1123062.SAMN02745775_107247"/>
<dbReference type="PROSITE" id="PS00211">
    <property type="entry name" value="ABC_TRANSPORTER_1"/>
    <property type="match status" value="1"/>
</dbReference>
<dbReference type="GO" id="GO:0015833">
    <property type="term" value="P:peptide transport"/>
    <property type="evidence" value="ECO:0007669"/>
    <property type="project" value="InterPro"/>
</dbReference>
<accession>A0A1I4CHU6</accession>
<dbReference type="Pfam" id="PF00005">
    <property type="entry name" value="ABC_tran"/>
    <property type="match status" value="1"/>
</dbReference>
<keyword evidence="4" id="KW-0547">Nucleotide-binding</keyword>
<comment type="subcellular location">
    <subcellularLocation>
        <location evidence="1">Cell inner membrane</location>
        <topology evidence="1">Peripheral membrane protein</topology>
    </subcellularLocation>
</comment>
<evidence type="ECO:0000313" key="8">
    <source>
        <dbReference type="Proteomes" id="UP000199473"/>
    </source>
</evidence>
<dbReference type="Proteomes" id="UP000199473">
    <property type="component" value="Unassembled WGS sequence"/>
</dbReference>
<dbReference type="GO" id="GO:0016887">
    <property type="term" value="F:ATP hydrolysis activity"/>
    <property type="evidence" value="ECO:0007669"/>
    <property type="project" value="InterPro"/>
</dbReference>
<dbReference type="InterPro" id="IPR050319">
    <property type="entry name" value="ABC_transp_ATP-bind"/>
</dbReference>
<dbReference type="EMBL" id="FOSQ01000007">
    <property type="protein sequence ID" value="SFK80323.1"/>
    <property type="molecule type" value="Genomic_DNA"/>
</dbReference>
<evidence type="ECO:0000256" key="3">
    <source>
        <dbReference type="ARBA" id="ARBA00022448"/>
    </source>
</evidence>
<dbReference type="InterPro" id="IPR013563">
    <property type="entry name" value="Oligopep_ABC_C"/>
</dbReference>
<keyword evidence="8" id="KW-1185">Reference proteome</keyword>
<organism evidence="7 8">
    <name type="scientific">Falsiroseomonas stagni DSM 19981</name>
    <dbReference type="NCBI Taxonomy" id="1123062"/>
    <lineage>
        <taxon>Bacteria</taxon>
        <taxon>Pseudomonadati</taxon>
        <taxon>Pseudomonadota</taxon>
        <taxon>Alphaproteobacteria</taxon>
        <taxon>Acetobacterales</taxon>
        <taxon>Roseomonadaceae</taxon>
        <taxon>Falsiroseomonas</taxon>
    </lineage>
</organism>
<dbReference type="Pfam" id="PF08352">
    <property type="entry name" value="oligo_HPY"/>
    <property type="match status" value="1"/>
</dbReference>
<dbReference type="AlphaFoldDB" id="A0A1I4CHU6"/>
<name>A0A1I4CHU6_9PROT</name>
<gene>
    <name evidence="7" type="ORF">SAMN02745775_107247</name>
</gene>
<feature type="domain" description="ABC transporter" evidence="6">
    <location>
        <begin position="5"/>
        <end position="256"/>
    </location>
</feature>
<dbReference type="SUPFAM" id="SSF52540">
    <property type="entry name" value="P-loop containing nucleoside triphosphate hydrolases"/>
    <property type="match status" value="1"/>
</dbReference>
<dbReference type="GO" id="GO:0005524">
    <property type="term" value="F:ATP binding"/>
    <property type="evidence" value="ECO:0007669"/>
    <property type="project" value="UniProtKB-KW"/>
</dbReference>
<evidence type="ECO:0000256" key="5">
    <source>
        <dbReference type="ARBA" id="ARBA00022840"/>
    </source>
</evidence>
<evidence type="ECO:0000313" key="7">
    <source>
        <dbReference type="EMBL" id="SFK80323.1"/>
    </source>
</evidence>
<dbReference type="InterPro" id="IPR017871">
    <property type="entry name" value="ABC_transporter-like_CS"/>
</dbReference>
<keyword evidence="5 7" id="KW-0067">ATP-binding</keyword>
<reference evidence="7 8" key="1">
    <citation type="submission" date="2016-10" db="EMBL/GenBank/DDBJ databases">
        <authorList>
            <person name="de Groot N.N."/>
        </authorList>
    </citation>
    <scope>NUCLEOTIDE SEQUENCE [LARGE SCALE GENOMIC DNA]</scope>
    <source>
        <strain evidence="7 8">DSM 19981</strain>
    </source>
</reference>
<proteinExistence type="inferred from homology"/>
<evidence type="ECO:0000256" key="2">
    <source>
        <dbReference type="ARBA" id="ARBA00005417"/>
    </source>
</evidence>
<comment type="similarity">
    <text evidence="2">Belongs to the ABC transporter superfamily.</text>
</comment>
<dbReference type="InterPro" id="IPR003439">
    <property type="entry name" value="ABC_transporter-like_ATP-bd"/>
</dbReference>
<evidence type="ECO:0000256" key="4">
    <source>
        <dbReference type="ARBA" id="ARBA00022741"/>
    </source>
</evidence>
<dbReference type="GO" id="GO:0055085">
    <property type="term" value="P:transmembrane transport"/>
    <property type="evidence" value="ECO:0007669"/>
    <property type="project" value="UniProtKB-ARBA"/>
</dbReference>
<dbReference type="FunFam" id="3.40.50.300:FF:000016">
    <property type="entry name" value="Oligopeptide ABC transporter ATP-binding component"/>
    <property type="match status" value="1"/>
</dbReference>
<dbReference type="OrthoDB" id="9802264at2"/>
<dbReference type="Gene3D" id="3.40.50.300">
    <property type="entry name" value="P-loop containing nucleotide triphosphate hydrolases"/>
    <property type="match status" value="1"/>
</dbReference>
<evidence type="ECO:0000256" key="1">
    <source>
        <dbReference type="ARBA" id="ARBA00004417"/>
    </source>
</evidence>
<dbReference type="NCBIfam" id="TIGR01727">
    <property type="entry name" value="oligo_HPY"/>
    <property type="match status" value="1"/>
</dbReference>
<dbReference type="PANTHER" id="PTHR43776:SF7">
    <property type="entry name" value="D,D-DIPEPTIDE TRANSPORT ATP-BINDING PROTEIN DDPF-RELATED"/>
    <property type="match status" value="1"/>
</dbReference>
<dbReference type="SMART" id="SM00382">
    <property type="entry name" value="AAA"/>
    <property type="match status" value="1"/>
</dbReference>
<dbReference type="RefSeq" id="WP_092961426.1">
    <property type="nucleotide sequence ID" value="NZ_FOSQ01000007.1"/>
</dbReference>
<protein>
    <submittedName>
        <fullName evidence="7">Oligopeptide transport system ATP-binding protein</fullName>
    </submittedName>
</protein>
<keyword evidence="3" id="KW-0813">Transport</keyword>
<dbReference type="InterPro" id="IPR027417">
    <property type="entry name" value="P-loop_NTPase"/>
</dbReference>
<evidence type="ECO:0000259" key="6">
    <source>
        <dbReference type="PROSITE" id="PS50893"/>
    </source>
</evidence>
<dbReference type="GO" id="GO:0005886">
    <property type="term" value="C:plasma membrane"/>
    <property type="evidence" value="ECO:0007669"/>
    <property type="project" value="UniProtKB-SubCell"/>
</dbReference>
<sequence length="321" mass="35205">MTALLQAEGLTKHYRVARPRLLAPRPVLRAVEDVSFEIAEGETFGLVGESGSGKSTTARLVLRLVPATAGRVEYRGRSVLDLPPKDFRPLRREMQMVFQDPAGSLNPSYRVRDLIEEPMIVHGTPATAAERRERVGALLAQVGLDPSHAARWPHEFSGGQRQRIGIARALAVEARLLVADEPVSALDVSVQAQILNLMRTLKDRHGLSYLFIAHDLAVVKHMSDRVAVMYLGRIVEQAPRAEIWRRPAHPYTRMLLEAVPRAKVPDQRAAAAPPGEIPSPVAPPPGCAFHPRCPARMAICSQHAPVAKEIAPGHLAACHLY</sequence>
<dbReference type="PROSITE" id="PS50893">
    <property type="entry name" value="ABC_TRANSPORTER_2"/>
    <property type="match status" value="1"/>
</dbReference>